<dbReference type="Proteomes" id="UP000622017">
    <property type="component" value="Unassembled WGS sequence"/>
</dbReference>
<dbReference type="InterPro" id="IPR015943">
    <property type="entry name" value="WD40/YVTN_repeat-like_dom_sf"/>
</dbReference>
<name>A0ABR7MN93_9BACT</name>
<keyword evidence="1" id="KW-0732">Signal</keyword>
<dbReference type="InterPro" id="IPR048954">
    <property type="entry name" value="PorZ_N"/>
</dbReference>
<organism evidence="3 4">
    <name type="scientific">Hymenobacter citatus</name>
    <dbReference type="NCBI Taxonomy" id="2763506"/>
    <lineage>
        <taxon>Bacteria</taxon>
        <taxon>Pseudomonadati</taxon>
        <taxon>Bacteroidota</taxon>
        <taxon>Cytophagia</taxon>
        <taxon>Cytophagales</taxon>
        <taxon>Hymenobacteraceae</taxon>
        <taxon>Hymenobacter</taxon>
    </lineage>
</organism>
<dbReference type="SUPFAM" id="SSF63825">
    <property type="entry name" value="YWTD domain"/>
    <property type="match status" value="1"/>
</dbReference>
<sequence length="784" mass="83973">MRHLLPTLCYVLLLLTGLLPPLPARAQSGVGYGDWQLHLPINRAKALTDAGNRVYVAAEDAFFYYDKELNTTALLSRRDGLHDVGVQTVAYDSLTRQTLVAYANGNLDVLQADGSIQNLTDILRKQITGIKAIYGIAFHNRLAYLSCSFGLLVLDMTRLEVRETYTNIGAGGAAVQVYATTVADGYLLAATSGGVLRGSLAANLLDSRAWAIVLPARAGDPYRTLAMQAGTVYAGVNGDQLYRFLPAGQTWQAVPGTSVGTFSQLTPSAAGLIITDNQKVSVLNAAGQVRTLTAAPIQSPRAALRARDGAYYVADYRNGLVRVAADGQQAESFVTNAPATALSFGVYSDARSGITDVFSGGYQDRYLQNELYAGFYEYQDGRWTNITSTTLPDPAQYPNPKDLTHGVRTADGTLYVGSYGQGLLAWKGAGNFRLFNPTNGNSPILSAISNPNYARITDVALDGNGDVWVINRHQRTNNSGLFVFSPTNNAWRTLPYFSGSENLDRLALDDNKVAWATQARQGGQGLVAYDPATGAVRYFTSATSPDNSTPGLINLYDVVKDRRGAIWVASGSSSEVGVAVFDDPSQAFDPSATFRVPFLRKGESDTGFAILRGQTVLCIATDGANRKWFGTADNGLWLFNADADEALLHFTTANSPLPSNHINDVSVNDRTGEVFVATDAGLVTYRGSATITEGKPDCVKVTPNPVRTSFTGEVGISGLVNDAIVKITDVTGALVYQTRANGGTVTWNLLDSNNRRVQSGVYLVLSSDADGKNGCISKIAVVEK</sequence>
<feature type="chain" id="PRO_5045714845" evidence="1">
    <location>
        <begin position="27"/>
        <end position="784"/>
    </location>
</feature>
<reference evidence="3 4" key="1">
    <citation type="submission" date="2020-08" db="EMBL/GenBank/DDBJ databases">
        <title>Hymenobacter sp.</title>
        <authorList>
            <person name="Kim M.K."/>
        </authorList>
    </citation>
    <scope>NUCLEOTIDE SEQUENCE [LARGE SCALE GENOMIC DNA]</scope>
    <source>
        <strain evidence="3 4">BT507</strain>
    </source>
</reference>
<dbReference type="InterPro" id="IPR026444">
    <property type="entry name" value="Secre_tail"/>
</dbReference>
<evidence type="ECO:0000256" key="1">
    <source>
        <dbReference type="SAM" id="SignalP"/>
    </source>
</evidence>
<proteinExistence type="predicted"/>
<evidence type="ECO:0000313" key="3">
    <source>
        <dbReference type="EMBL" id="MBC6612561.1"/>
    </source>
</evidence>
<feature type="signal peptide" evidence="1">
    <location>
        <begin position="1"/>
        <end position="26"/>
    </location>
</feature>
<dbReference type="Gene3D" id="2.130.10.10">
    <property type="entry name" value="YVTN repeat-like/Quinoprotein amine dehydrogenase"/>
    <property type="match status" value="2"/>
</dbReference>
<gene>
    <name evidence="3" type="ORF">H8B15_16685</name>
</gene>
<evidence type="ECO:0000313" key="4">
    <source>
        <dbReference type="Proteomes" id="UP000622017"/>
    </source>
</evidence>
<evidence type="ECO:0000259" key="2">
    <source>
        <dbReference type="Pfam" id="PF21544"/>
    </source>
</evidence>
<dbReference type="RefSeq" id="WP_187320789.1">
    <property type="nucleotide sequence ID" value="NZ_JACSCY010000015.1"/>
</dbReference>
<comment type="caution">
    <text evidence="3">The sequence shown here is derived from an EMBL/GenBank/DDBJ whole genome shotgun (WGS) entry which is preliminary data.</text>
</comment>
<dbReference type="Pfam" id="PF21544">
    <property type="entry name" value="PorZ_N_b_propeller"/>
    <property type="match status" value="1"/>
</dbReference>
<dbReference type="EMBL" id="JACSCY010000015">
    <property type="protein sequence ID" value="MBC6612561.1"/>
    <property type="molecule type" value="Genomic_DNA"/>
</dbReference>
<keyword evidence="4" id="KW-1185">Reference proteome</keyword>
<feature type="domain" description="PorZ N-terminal beta-propeller" evidence="2">
    <location>
        <begin position="54"/>
        <end position="210"/>
    </location>
</feature>
<dbReference type="SUPFAM" id="SSF63829">
    <property type="entry name" value="Calcium-dependent phosphotriesterase"/>
    <property type="match status" value="2"/>
</dbReference>
<dbReference type="NCBIfam" id="TIGR04183">
    <property type="entry name" value="Por_Secre_tail"/>
    <property type="match status" value="1"/>
</dbReference>
<accession>A0ABR7MN93</accession>
<protein>
    <submittedName>
        <fullName evidence="3">T9SS type A sorting domain-containing protein</fullName>
    </submittedName>
</protein>